<dbReference type="EMBL" id="QBKA01000002">
    <property type="protein sequence ID" value="RDC61367.1"/>
    <property type="molecule type" value="Genomic_DNA"/>
</dbReference>
<dbReference type="Pfam" id="PF02586">
    <property type="entry name" value="SRAP"/>
    <property type="match status" value="1"/>
</dbReference>
<dbReference type="GO" id="GO:0016829">
    <property type="term" value="F:lyase activity"/>
    <property type="evidence" value="ECO:0007669"/>
    <property type="project" value="UniProtKB-KW"/>
</dbReference>
<protein>
    <recommendedName>
        <fullName evidence="8">Abasic site processing protein</fullName>
        <ecNumber evidence="8">3.4.-.-</ecNumber>
    </recommendedName>
</protein>
<evidence type="ECO:0000256" key="6">
    <source>
        <dbReference type="ARBA" id="ARBA00023125"/>
    </source>
</evidence>
<keyword evidence="7" id="KW-0456">Lyase</keyword>
<dbReference type="GO" id="GO:0003697">
    <property type="term" value="F:single-stranded DNA binding"/>
    <property type="evidence" value="ECO:0007669"/>
    <property type="project" value="InterPro"/>
</dbReference>
<keyword evidence="2 8" id="KW-0645">Protease</keyword>
<keyword evidence="4 8" id="KW-0378">Hydrolase</keyword>
<dbReference type="PANTHER" id="PTHR13604">
    <property type="entry name" value="DC12-RELATED"/>
    <property type="match status" value="1"/>
</dbReference>
<sequence>MIRLGTRRRVDKPRCRRHACRMCNLYRMSSSYTELARLFAVPAPETSNAGKLIYPGLPGIVLANGALRSMTWGFPLSRRGKSGQALKPKPVNNTRTDKLDSRFWNANFRDRRALIPVTAFAEAEGPRGTMTRTWFADPTDEMLTCAGIWRDSAEWGPVYSMLMTDANSQVKPVHDRMPVIIAAADRATYVNGAEDDAHKLCEPYATELAIDRTNDPWVRRS</sequence>
<dbReference type="SUPFAM" id="SSF143081">
    <property type="entry name" value="BB1717-like"/>
    <property type="match status" value="1"/>
</dbReference>
<evidence type="ECO:0000256" key="5">
    <source>
        <dbReference type="ARBA" id="ARBA00023124"/>
    </source>
</evidence>
<evidence type="ECO:0000256" key="8">
    <source>
        <dbReference type="RuleBase" id="RU364100"/>
    </source>
</evidence>
<proteinExistence type="inferred from homology"/>
<dbReference type="GO" id="GO:0008233">
    <property type="term" value="F:peptidase activity"/>
    <property type="evidence" value="ECO:0007669"/>
    <property type="project" value="UniProtKB-KW"/>
</dbReference>
<dbReference type="AlphaFoldDB" id="A0A369QDP4"/>
<reference evidence="9 10" key="1">
    <citation type="submission" date="2018-04" db="EMBL/GenBank/DDBJ databases">
        <title>Altererythrobacter sp. HME9302 genome sequencing and assembly.</title>
        <authorList>
            <person name="Kang H."/>
            <person name="Kim H."/>
            <person name="Joh K."/>
        </authorList>
    </citation>
    <scope>NUCLEOTIDE SEQUENCE [LARGE SCALE GENOMIC DNA]</scope>
    <source>
        <strain evidence="9 10">HME9302</strain>
    </source>
</reference>
<dbReference type="GO" id="GO:0106300">
    <property type="term" value="P:protein-DNA covalent cross-linking repair"/>
    <property type="evidence" value="ECO:0007669"/>
    <property type="project" value="InterPro"/>
</dbReference>
<keyword evidence="6" id="KW-0238">DNA-binding</keyword>
<dbReference type="InterPro" id="IPR003738">
    <property type="entry name" value="SRAP"/>
</dbReference>
<organism evidence="9 10">
    <name type="scientific">Alteripontixanthobacter maritimus</name>
    <dbReference type="NCBI Taxonomy" id="2161824"/>
    <lineage>
        <taxon>Bacteria</taxon>
        <taxon>Pseudomonadati</taxon>
        <taxon>Pseudomonadota</taxon>
        <taxon>Alphaproteobacteria</taxon>
        <taxon>Sphingomonadales</taxon>
        <taxon>Erythrobacteraceae</taxon>
        <taxon>Alteripontixanthobacter</taxon>
    </lineage>
</organism>
<evidence type="ECO:0000256" key="1">
    <source>
        <dbReference type="ARBA" id="ARBA00008136"/>
    </source>
</evidence>
<evidence type="ECO:0000256" key="3">
    <source>
        <dbReference type="ARBA" id="ARBA00022763"/>
    </source>
</evidence>
<gene>
    <name evidence="9" type="ORF">HME9302_02589</name>
</gene>
<dbReference type="InterPro" id="IPR036590">
    <property type="entry name" value="SRAP-like"/>
</dbReference>
<dbReference type="Gene3D" id="3.90.1680.10">
    <property type="entry name" value="SOS response associated peptidase-like"/>
    <property type="match status" value="1"/>
</dbReference>
<accession>A0A369QDP4</accession>
<comment type="similarity">
    <text evidence="1 8">Belongs to the SOS response-associated peptidase family.</text>
</comment>
<keyword evidence="10" id="KW-1185">Reference proteome</keyword>
<evidence type="ECO:0000256" key="7">
    <source>
        <dbReference type="ARBA" id="ARBA00023239"/>
    </source>
</evidence>
<dbReference type="Proteomes" id="UP000253727">
    <property type="component" value="Unassembled WGS sequence"/>
</dbReference>
<dbReference type="EC" id="3.4.-.-" evidence="8"/>
<evidence type="ECO:0000256" key="2">
    <source>
        <dbReference type="ARBA" id="ARBA00022670"/>
    </source>
</evidence>
<evidence type="ECO:0000256" key="4">
    <source>
        <dbReference type="ARBA" id="ARBA00022801"/>
    </source>
</evidence>
<name>A0A369QDP4_9SPHN</name>
<keyword evidence="3" id="KW-0227">DNA damage</keyword>
<comment type="caution">
    <text evidence="9">The sequence shown here is derived from an EMBL/GenBank/DDBJ whole genome shotgun (WGS) entry which is preliminary data.</text>
</comment>
<evidence type="ECO:0000313" key="10">
    <source>
        <dbReference type="Proteomes" id="UP000253727"/>
    </source>
</evidence>
<evidence type="ECO:0000313" key="9">
    <source>
        <dbReference type="EMBL" id="RDC61367.1"/>
    </source>
</evidence>
<dbReference type="PANTHER" id="PTHR13604:SF0">
    <property type="entry name" value="ABASIC SITE PROCESSING PROTEIN HMCES"/>
    <property type="match status" value="1"/>
</dbReference>
<keyword evidence="5" id="KW-0190">Covalent protein-DNA linkage</keyword>
<dbReference type="GO" id="GO:0006508">
    <property type="term" value="P:proteolysis"/>
    <property type="evidence" value="ECO:0007669"/>
    <property type="project" value="UniProtKB-KW"/>
</dbReference>